<organism evidence="2 3">
    <name type="scientific">Demequina lignilytica</name>
    <dbReference type="NCBI Taxonomy" id="3051663"/>
    <lineage>
        <taxon>Bacteria</taxon>
        <taxon>Bacillati</taxon>
        <taxon>Actinomycetota</taxon>
        <taxon>Actinomycetes</taxon>
        <taxon>Micrococcales</taxon>
        <taxon>Demequinaceae</taxon>
        <taxon>Demequina</taxon>
    </lineage>
</organism>
<dbReference type="SUPFAM" id="SSF55729">
    <property type="entry name" value="Acyl-CoA N-acyltransferases (Nat)"/>
    <property type="match status" value="1"/>
</dbReference>
<dbReference type="InterPro" id="IPR016181">
    <property type="entry name" value="Acyl_CoA_acyltransferase"/>
</dbReference>
<protein>
    <submittedName>
        <fullName evidence="2">GNAT family N-acetyltransferase</fullName>
        <ecNumber evidence="2">2.3.1.-</ecNumber>
    </submittedName>
</protein>
<dbReference type="PROSITE" id="PS51186">
    <property type="entry name" value="GNAT"/>
    <property type="match status" value="1"/>
</dbReference>
<gene>
    <name evidence="2" type="ORF">QQX10_01125</name>
</gene>
<evidence type="ECO:0000313" key="2">
    <source>
        <dbReference type="EMBL" id="MDN4486759.1"/>
    </source>
</evidence>
<dbReference type="InterPro" id="IPR000182">
    <property type="entry name" value="GNAT_dom"/>
</dbReference>
<reference evidence="2" key="1">
    <citation type="submission" date="2023-06" db="EMBL/GenBank/DDBJ databases">
        <title>Sysu t00039.</title>
        <authorList>
            <person name="Gao L."/>
            <person name="Fang B.-Z."/>
            <person name="Li W.-J."/>
        </authorList>
    </citation>
    <scope>NUCLEOTIDE SEQUENCE</scope>
    <source>
        <strain evidence="2">SYSU T00039</strain>
    </source>
</reference>
<dbReference type="GO" id="GO:0016747">
    <property type="term" value="F:acyltransferase activity, transferring groups other than amino-acyl groups"/>
    <property type="evidence" value="ECO:0007669"/>
    <property type="project" value="InterPro"/>
</dbReference>
<dbReference type="RefSeq" id="WP_301144342.1">
    <property type="nucleotide sequence ID" value="NZ_JAUHPX010000001.1"/>
</dbReference>
<dbReference type="Proteomes" id="UP001172737">
    <property type="component" value="Unassembled WGS sequence"/>
</dbReference>
<dbReference type="EMBL" id="JAUHPX010000001">
    <property type="protein sequence ID" value="MDN4486759.1"/>
    <property type="molecule type" value="Genomic_DNA"/>
</dbReference>
<keyword evidence="2" id="KW-0808">Transferase</keyword>
<feature type="domain" description="N-acetyltransferase" evidence="1">
    <location>
        <begin position="148"/>
        <end position="288"/>
    </location>
</feature>
<dbReference type="AlphaFoldDB" id="A0AAW7M0P9"/>
<accession>A0AAW7M0P9</accession>
<dbReference type="EC" id="2.3.1.-" evidence="2"/>
<evidence type="ECO:0000259" key="1">
    <source>
        <dbReference type="PROSITE" id="PS51186"/>
    </source>
</evidence>
<dbReference type="Gene3D" id="3.40.630.30">
    <property type="match status" value="1"/>
</dbReference>
<evidence type="ECO:0000313" key="3">
    <source>
        <dbReference type="Proteomes" id="UP001172737"/>
    </source>
</evidence>
<dbReference type="CDD" id="cd04301">
    <property type="entry name" value="NAT_SF"/>
    <property type="match status" value="1"/>
</dbReference>
<proteinExistence type="predicted"/>
<keyword evidence="3" id="KW-1185">Reference proteome</keyword>
<sequence>MDVATPRGPEALGLDPETAMSIAELSEARALWSTVALSPRGVRRAMGIQAATFGSGIALAMQHDPTGGYWSRALAHGLTEPVDDALVGRLVDFFRGAEVPAAAIQIPDVLLPGDWDQIAARHHLRAGRTLVKLIRHRSTPVAEAPTELRVSGIDARDAPAWAEVLIRGFGMPTQEDLVAMLASIVGRDFYAYGAFDGDRLVAAANVFIGGDVAHMAGSATLPDARRRGAQGALLKARIEAATDMGCTWLTAEAPAEGDGEGGESLRTMRRAGFVELYRRRNWVWRASH</sequence>
<name>A0AAW7M0P9_9MICO</name>
<dbReference type="Pfam" id="PF00583">
    <property type="entry name" value="Acetyltransf_1"/>
    <property type="match status" value="1"/>
</dbReference>
<keyword evidence="2" id="KW-0012">Acyltransferase</keyword>
<comment type="caution">
    <text evidence="2">The sequence shown here is derived from an EMBL/GenBank/DDBJ whole genome shotgun (WGS) entry which is preliminary data.</text>
</comment>